<organism evidence="1 2">
    <name type="scientific">Cryptolaemus montrouzieri</name>
    <dbReference type="NCBI Taxonomy" id="559131"/>
    <lineage>
        <taxon>Eukaryota</taxon>
        <taxon>Metazoa</taxon>
        <taxon>Ecdysozoa</taxon>
        <taxon>Arthropoda</taxon>
        <taxon>Hexapoda</taxon>
        <taxon>Insecta</taxon>
        <taxon>Pterygota</taxon>
        <taxon>Neoptera</taxon>
        <taxon>Endopterygota</taxon>
        <taxon>Coleoptera</taxon>
        <taxon>Polyphaga</taxon>
        <taxon>Cucujiformia</taxon>
        <taxon>Coccinelloidea</taxon>
        <taxon>Coccinellidae</taxon>
        <taxon>Scymninae</taxon>
        <taxon>Scymnini</taxon>
        <taxon>Cryptolaemus</taxon>
    </lineage>
</organism>
<accession>A0ABD2PAD3</accession>
<feature type="non-terminal residue" evidence="1">
    <location>
        <position position="129"/>
    </location>
</feature>
<dbReference type="AlphaFoldDB" id="A0ABD2PAD3"/>
<evidence type="ECO:0000313" key="1">
    <source>
        <dbReference type="EMBL" id="KAL3287702.1"/>
    </source>
</evidence>
<reference evidence="1 2" key="1">
    <citation type="journal article" date="2021" name="BMC Biol.">
        <title>Horizontally acquired antibacterial genes associated with adaptive radiation of ladybird beetles.</title>
        <authorList>
            <person name="Li H.S."/>
            <person name="Tang X.F."/>
            <person name="Huang Y.H."/>
            <person name="Xu Z.Y."/>
            <person name="Chen M.L."/>
            <person name="Du X.Y."/>
            <person name="Qiu B.Y."/>
            <person name="Chen P.T."/>
            <person name="Zhang W."/>
            <person name="Slipinski A."/>
            <person name="Escalona H.E."/>
            <person name="Waterhouse R.M."/>
            <person name="Zwick A."/>
            <person name="Pang H."/>
        </authorList>
    </citation>
    <scope>NUCLEOTIDE SEQUENCE [LARGE SCALE GENOMIC DNA]</scope>
    <source>
        <strain evidence="1">SYSU2018</strain>
    </source>
</reference>
<name>A0ABD2PAD3_9CUCU</name>
<gene>
    <name evidence="1" type="ORF">HHI36_002167</name>
</gene>
<keyword evidence="2" id="KW-1185">Reference proteome</keyword>
<sequence>MTIVKTLSDAVRSYSSKSKKVDKFSEKTKNLLKRRKNLLSQNKRNTQEYQEVNKAVRKSAREDIQLHNERIALRTIEEFKGIKVFRRKRTRKKEMIRLKKSNGTITENRDEILKTVEEFYEDLYTSKKT</sequence>
<dbReference type="EMBL" id="JABFTP020000185">
    <property type="protein sequence ID" value="KAL3287702.1"/>
    <property type="molecule type" value="Genomic_DNA"/>
</dbReference>
<comment type="caution">
    <text evidence="1">The sequence shown here is derived from an EMBL/GenBank/DDBJ whole genome shotgun (WGS) entry which is preliminary data.</text>
</comment>
<dbReference type="Proteomes" id="UP001516400">
    <property type="component" value="Unassembled WGS sequence"/>
</dbReference>
<protein>
    <submittedName>
        <fullName evidence="1">Uncharacterized protein</fullName>
    </submittedName>
</protein>
<evidence type="ECO:0000313" key="2">
    <source>
        <dbReference type="Proteomes" id="UP001516400"/>
    </source>
</evidence>
<proteinExistence type="predicted"/>